<evidence type="ECO:0008006" key="3">
    <source>
        <dbReference type="Google" id="ProtNLM"/>
    </source>
</evidence>
<proteinExistence type="predicted"/>
<keyword evidence="2" id="KW-1185">Reference proteome</keyword>
<dbReference type="InterPro" id="IPR050951">
    <property type="entry name" value="Retrovirus_Pol_polyprotein"/>
</dbReference>
<dbReference type="PANTHER" id="PTHR37984">
    <property type="entry name" value="PROTEIN CBG26694"/>
    <property type="match status" value="1"/>
</dbReference>
<organism evidence="1 2">
    <name type="scientific">Oryza meyeriana var. granulata</name>
    <dbReference type="NCBI Taxonomy" id="110450"/>
    <lineage>
        <taxon>Eukaryota</taxon>
        <taxon>Viridiplantae</taxon>
        <taxon>Streptophyta</taxon>
        <taxon>Embryophyta</taxon>
        <taxon>Tracheophyta</taxon>
        <taxon>Spermatophyta</taxon>
        <taxon>Magnoliopsida</taxon>
        <taxon>Liliopsida</taxon>
        <taxon>Poales</taxon>
        <taxon>Poaceae</taxon>
        <taxon>BOP clade</taxon>
        <taxon>Oryzoideae</taxon>
        <taxon>Oryzeae</taxon>
        <taxon>Oryzinae</taxon>
        <taxon>Oryza</taxon>
        <taxon>Oryza meyeriana</taxon>
    </lineage>
</organism>
<dbReference type="EMBL" id="SPHZ02000010">
    <property type="protein sequence ID" value="KAF0895073.1"/>
    <property type="molecule type" value="Genomic_DNA"/>
</dbReference>
<dbReference type="Proteomes" id="UP000479710">
    <property type="component" value="Unassembled WGS sequence"/>
</dbReference>
<dbReference type="OrthoDB" id="693831at2759"/>
<sequence>MRKVKVKLNPEKCVFSIRAGKLMGFLVSKRGIEANPEKIEVIQQMQPPKNARKVQRLTGCIAALNRFMAKSVEKALPFIKTLRGASKFEWTSEYQAAFESLKAYLQETRRNLNPHFARRNRHPLRRKAAVPHNRQYNGV</sequence>
<dbReference type="PANTHER" id="PTHR37984:SF5">
    <property type="entry name" value="PROTEIN NYNRIN-LIKE"/>
    <property type="match status" value="1"/>
</dbReference>
<dbReference type="InterPro" id="IPR043502">
    <property type="entry name" value="DNA/RNA_pol_sf"/>
</dbReference>
<dbReference type="InterPro" id="IPR043128">
    <property type="entry name" value="Rev_trsase/Diguanyl_cyclase"/>
</dbReference>
<comment type="caution">
    <text evidence="1">The sequence shown here is derived from an EMBL/GenBank/DDBJ whole genome shotgun (WGS) entry which is preliminary data.</text>
</comment>
<evidence type="ECO:0000313" key="1">
    <source>
        <dbReference type="EMBL" id="KAF0895073.1"/>
    </source>
</evidence>
<reference evidence="1 2" key="1">
    <citation type="submission" date="2019-11" db="EMBL/GenBank/DDBJ databases">
        <title>Whole genome sequence of Oryza granulata.</title>
        <authorList>
            <person name="Li W."/>
        </authorList>
    </citation>
    <scope>NUCLEOTIDE SEQUENCE [LARGE SCALE GENOMIC DNA]</scope>
    <source>
        <strain evidence="2">cv. Menghai</strain>
        <tissue evidence="1">Leaf</tissue>
    </source>
</reference>
<gene>
    <name evidence="1" type="ORF">E2562_006785</name>
</gene>
<dbReference type="SUPFAM" id="SSF56672">
    <property type="entry name" value="DNA/RNA polymerases"/>
    <property type="match status" value="1"/>
</dbReference>
<accession>A0A6G1C694</accession>
<name>A0A6G1C694_9ORYZ</name>
<dbReference type="AlphaFoldDB" id="A0A6G1C694"/>
<evidence type="ECO:0000313" key="2">
    <source>
        <dbReference type="Proteomes" id="UP000479710"/>
    </source>
</evidence>
<protein>
    <recommendedName>
        <fullName evidence="3">Reverse transcriptase/retrotransposon-derived protein RNase H-like domain-containing protein</fullName>
    </recommendedName>
</protein>
<dbReference type="Gene3D" id="3.30.70.270">
    <property type="match status" value="1"/>
</dbReference>